<dbReference type="Gene3D" id="3.10.310.70">
    <property type="match status" value="1"/>
</dbReference>
<dbReference type="InterPro" id="IPR032466">
    <property type="entry name" value="Metal_Hydrolase"/>
</dbReference>
<dbReference type="InterPro" id="IPR013108">
    <property type="entry name" value="Amidohydro_3"/>
</dbReference>
<evidence type="ECO:0000259" key="1">
    <source>
        <dbReference type="Pfam" id="PF07969"/>
    </source>
</evidence>
<evidence type="ECO:0000313" key="3">
    <source>
        <dbReference type="Proteomes" id="UP000030982"/>
    </source>
</evidence>
<dbReference type="CDD" id="cd01300">
    <property type="entry name" value="YtcJ_like"/>
    <property type="match status" value="1"/>
</dbReference>
<keyword evidence="2" id="KW-0378">Hydrolase</keyword>
<proteinExistence type="predicted"/>
<gene>
    <name evidence="2" type="ORF">LK10_18020</name>
</gene>
<dbReference type="Gene3D" id="2.30.40.10">
    <property type="entry name" value="Urease, subunit C, domain 1"/>
    <property type="match status" value="1"/>
</dbReference>
<dbReference type="Gene3D" id="3.20.20.140">
    <property type="entry name" value="Metal-dependent hydrolases"/>
    <property type="match status" value="1"/>
</dbReference>
<protein>
    <submittedName>
        <fullName evidence="2">Amidohydrolase</fullName>
    </submittedName>
</protein>
<name>A0A0B2ABT8_9MICC</name>
<sequence length="541" mass="56772">MTSPDRIILAGTIHTLDPAHPAPLGAVAVSGGRIAAVGTQDDAASWAGPDTEIVDLGSATVVPGLVDGHAHPVFGLDITAGADLSGVQDLDEVRRRLAAEALRVGSGEWVQAWGLDPNAFGGAPVSAAAIDGVLGGRPAFVRLFDGHSALASSRALEIAGVDGPRSFDGAASVVCDADGSPTGLLLEFPACELVARHLPAETFEERRERLADVLDSFADAGLTGVHVMDHAEESAALYRALEERGELPVRLRCSPWCSPGTGAEDWSALAASIGTGGRRWEVAGIKLFIDGTIDNGTAWLHEPDTLGESTAAYWPDPVEYARAVAFFAERGVPTATHAIGDAGVGFVLDALLALDPGVRARAVHRIEHIETVPDAVVERFVGSGVVASMQPTHCTHYSRADHSDNWSVRLGPVRAQRAWRCRDLRDLGTTLALGSDWPIAPFPPLPIMADAQLRRRAGTREEPIAPGQALTARQALEGYTSHAARAAGTWANSGSITVGKRADLTFLELDPLTAEPDELAASAVLGTALDGEVRLREAVRA</sequence>
<dbReference type="EMBL" id="JTDL01000145">
    <property type="protein sequence ID" value="KHL01050.1"/>
    <property type="molecule type" value="Genomic_DNA"/>
</dbReference>
<organism evidence="2 3">
    <name type="scientific">Sinomonas humi</name>
    <dbReference type="NCBI Taxonomy" id="1338436"/>
    <lineage>
        <taxon>Bacteria</taxon>
        <taxon>Bacillati</taxon>
        <taxon>Actinomycetota</taxon>
        <taxon>Actinomycetes</taxon>
        <taxon>Micrococcales</taxon>
        <taxon>Micrococcaceae</taxon>
        <taxon>Sinomonas</taxon>
    </lineage>
</organism>
<dbReference type="SUPFAM" id="SSF51338">
    <property type="entry name" value="Composite domain of metallo-dependent hydrolases"/>
    <property type="match status" value="1"/>
</dbReference>
<dbReference type="RefSeq" id="WP_043126709.1">
    <property type="nucleotide sequence ID" value="NZ_JTDL01000145.1"/>
</dbReference>
<comment type="caution">
    <text evidence="2">The sequence shown here is derived from an EMBL/GenBank/DDBJ whole genome shotgun (WGS) entry which is preliminary data.</text>
</comment>
<dbReference type="PANTHER" id="PTHR22642:SF2">
    <property type="entry name" value="PROTEIN LONG AFTER FAR-RED 3"/>
    <property type="match status" value="1"/>
</dbReference>
<dbReference type="InterPro" id="IPR011059">
    <property type="entry name" value="Metal-dep_hydrolase_composite"/>
</dbReference>
<dbReference type="PANTHER" id="PTHR22642">
    <property type="entry name" value="IMIDAZOLONEPROPIONASE"/>
    <property type="match status" value="1"/>
</dbReference>
<accession>A0A0B2ABT8</accession>
<dbReference type="OrthoDB" id="3238066at2"/>
<dbReference type="STRING" id="1338436.LK10_18020"/>
<dbReference type="Proteomes" id="UP000030982">
    <property type="component" value="Unassembled WGS sequence"/>
</dbReference>
<dbReference type="GO" id="GO:0016810">
    <property type="term" value="F:hydrolase activity, acting on carbon-nitrogen (but not peptide) bonds"/>
    <property type="evidence" value="ECO:0007669"/>
    <property type="project" value="InterPro"/>
</dbReference>
<dbReference type="Pfam" id="PF07969">
    <property type="entry name" value="Amidohydro_3"/>
    <property type="match status" value="1"/>
</dbReference>
<dbReference type="SUPFAM" id="SSF51556">
    <property type="entry name" value="Metallo-dependent hydrolases"/>
    <property type="match status" value="1"/>
</dbReference>
<evidence type="ECO:0000313" key="2">
    <source>
        <dbReference type="EMBL" id="KHL01050.1"/>
    </source>
</evidence>
<keyword evidence="3" id="KW-1185">Reference proteome</keyword>
<reference evidence="2 3" key="1">
    <citation type="submission" date="2014-09" db="EMBL/GenBank/DDBJ databases">
        <title>Genome sequence of Sinomonas sp. MUSC 117.</title>
        <authorList>
            <person name="Lee L.-H."/>
        </authorList>
    </citation>
    <scope>NUCLEOTIDE SEQUENCE [LARGE SCALE GENOMIC DNA]</scope>
    <source>
        <strain evidence="2 3">MUSC 117</strain>
    </source>
</reference>
<dbReference type="AlphaFoldDB" id="A0A0B2ABT8"/>
<feature type="domain" description="Amidohydrolase 3" evidence="1">
    <location>
        <begin position="52"/>
        <end position="533"/>
    </location>
</feature>
<dbReference type="InterPro" id="IPR033932">
    <property type="entry name" value="YtcJ-like"/>
</dbReference>